<protein>
    <submittedName>
        <fullName evidence="2">Uncharacterized protein</fullName>
    </submittedName>
</protein>
<feature type="signal peptide" evidence="1">
    <location>
        <begin position="1"/>
        <end position="25"/>
    </location>
</feature>
<evidence type="ECO:0000313" key="3">
    <source>
        <dbReference type="Proteomes" id="UP000648239"/>
    </source>
</evidence>
<dbReference type="Proteomes" id="UP000648239">
    <property type="component" value="Unassembled WGS sequence"/>
</dbReference>
<organism evidence="2 3">
    <name type="scientific">Candidatus Polarisedimenticola svalbardensis</name>
    <dbReference type="NCBI Taxonomy" id="2886004"/>
    <lineage>
        <taxon>Bacteria</taxon>
        <taxon>Pseudomonadati</taxon>
        <taxon>Acidobacteriota</taxon>
        <taxon>Candidatus Polarisedimenticolia</taxon>
        <taxon>Candidatus Polarisedimenticolales</taxon>
        <taxon>Candidatus Polarisedimenticolaceae</taxon>
        <taxon>Candidatus Polarisedimenticola</taxon>
    </lineage>
</organism>
<evidence type="ECO:0000313" key="2">
    <source>
        <dbReference type="EMBL" id="MBD3869621.1"/>
    </source>
</evidence>
<name>A0A8J6XZ52_9BACT</name>
<sequence length="399" mass="44300">MNHAGTRRLSCILLCLITAVSWAVADEGPFLIAEDAVYAERPVHAITKDGYAVAWYDWMNEAYRFGRMDRQGRSIGEQLRFTLPDAFLGGAFYTTGHLIQVHDGFLFVAQMGAAEAWAVHIDKEGSFLDPPSLLIESDELYPVQLASGPSGPVLAYPEWRGFFHNWVQPLTSTGTPRTLRLPLAASTIPAVGPALYTKSMDLVRDGNRFLAVWNHYNIGVRLRELNSRGVPQGDVVLIQNNANHVQHVAAAAEDGVQLILYSEGLPESDILMKKRYRDGTVSDPVVLAGTGLNEAGRQSDWMIDRPLQALAHKDRLYVLYVIERPGTYYSWHLAEFDLDGNPTAPLRNLSDEYQINTFYDIDFTLDADHDRCVLTWSGLGPQSWGGYLLAVDCKGAGNS</sequence>
<reference evidence="2 3" key="1">
    <citation type="submission" date="2020-08" db="EMBL/GenBank/DDBJ databases">
        <title>Acidobacteriota in marine sediments use diverse sulfur dissimilation pathways.</title>
        <authorList>
            <person name="Wasmund K."/>
        </authorList>
    </citation>
    <scope>NUCLEOTIDE SEQUENCE [LARGE SCALE GENOMIC DNA]</scope>
    <source>
        <strain evidence="2">MAG AM4</strain>
    </source>
</reference>
<dbReference type="AlphaFoldDB" id="A0A8J6XZ52"/>
<keyword evidence="1" id="KW-0732">Signal</keyword>
<evidence type="ECO:0000256" key="1">
    <source>
        <dbReference type="SAM" id="SignalP"/>
    </source>
</evidence>
<dbReference type="EMBL" id="JACXWD010000132">
    <property type="protein sequence ID" value="MBD3869621.1"/>
    <property type="molecule type" value="Genomic_DNA"/>
</dbReference>
<proteinExistence type="predicted"/>
<comment type="caution">
    <text evidence="2">The sequence shown here is derived from an EMBL/GenBank/DDBJ whole genome shotgun (WGS) entry which is preliminary data.</text>
</comment>
<accession>A0A8J6XZ52</accession>
<feature type="chain" id="PRO_5035256925" evidence="1">
    <location>
        <begin position="26"/>
        <end position="399"/>
    </location>
</feature>
<gene>
    <name evidence="2" type="ORF">IFK94_15985</name>
</gene>